<sequence>MTGVTDIWSWLAGTYWYVPTLTLPALQVLNGATVRSALIQDQTVWYLEKYEAGYVVGQCAASLNGGAFSYMTVAGSVTPRGDVALTFAPVDAASLDATDSSTLTLTFGNGRMVERDGQWAFLMQMTGGNAAMNVSHWSYMLQTAPGDSSWDNLPGLPGTSVSDVFPS</sequence>
<reference evidence="1 2" key="1">
    <citation type="submission" date="2019-06" db="EMBL/GenBank/DDBJ databases">
        <title>Genomic Encyclopedia of Type Strains, Phase IV (KMG-V): Genome sequencing to study the core and pangenomes of soil and plant-associated prokaryotes.</title>
        <authorList>
            <person name="Whitman W."/>
        </authorList>
    </citation>
    <scope>NUCLEOTIDE SEQUENCE [LARGE SCALE GENOMIC DNA]</scope>
    <source>
        <strain evidence="1 2">BR 11622</strain>
    </source>
</reference>
<dbReference type="EMBL" id="VITR01000002">
    <property type="protein sequence ID" value="TWB45153.1"/>
    <property type="molecule type" value="Genomic_DNA"/>
</dbReference>
<dbReference type="AlphaFoldDB" id="A0A560HFF8"/>
<organism evidence="1 2">
    <name type="scientific">Nitrospirillum amazonense</name>
    <dbReference type="NCBI Taxonomy" id="28077"/>
    <lineage>
        <taxon>Bacteria</taxon>
        <taxon>Pseudomonadati</taxon>
        <taxon>Pseudomonadota</taxon>
        <taxon>Alphaproteobacteria</taxon>
        <taxon>Rhodospirillales</taxon>
        <taxon>Azospirillaceae</taxon>
        <taxon>Nitrospirillum</taxon>
    </lineage>
</organism>
<gene>
    <name evidence="1" type="ORF">FBZ90_102105</name>
</gene>
<dbReference type="Proteomes" id="UP000315751">
    <property type="component" value="Unassembled WGS sequence"/>
</dbReference>
<name>A0A560HFF8_9PROT</name>
<dbReference type="OrthoDB" id="9182504at2"/>
<protein>
    <submittedName>
        <fullName evidence="1">Uncharacterized protein</fullName>
    </submittedName>
</protein>
<accession>A0A560HFF8</accession>
<evidence type="ECO:0000313" key="2">
    <source>
        <dbReference type="Proteomes" id="UP000315751"/>
    </source>
</evidence>
<dbReference type="RefSeq" id="WP_145729583.1">
    <property type="nucleotide sequence ID" value="NZ_VITR01000002.1"/>
</dbReference>
<keyword evidence="2" id="KW-1185">Reference proteome</keyword>
<proteinExistence type="predicted"/>
<comment type="caution">
    <text evidence="1">The sequence shown here is derived from an EMBL/GenBank/DDBJ whole genome shotgun (WGS) entry which is preliminary data.</text>
</comment>
<evidence type="ECO:0000313" key="1">
    <source>
        <dbReference type="EMBL" id="TWB45153.1"/>
    </source>
</evidence>